<protein>
    <submittedName>
        <fullName evidence="1">Uncharacterized protein</fullName>
    </submittedName>
</protein>
<sequence length="778" mass="82461">MSDRRKHDSPTNPTNTYRSRALSRNRINRSGKSPKQILSSHYVRNAPHARSKDLQTPKRQAGLRYTTGLNNNADSPGEGDGLHDIIWDPISPTARSGKGLVNTKVFQISDIVNRIAPKDAKPVSVDSSLLQWIGDSAVPCTPEENLPRARRTLKRKSSVDELMHLARQFDINMQQGQEDCTERIKNNINNNVNNNNSINNSINNNKSINSNTRCGVEHKSVTMATGVSSAQQVEAELNALFDGPTQRISGRFSQSSSASTFSQEGRGAVRVTTVAGQVKGSEVKPGSERTACTAARADDKAVGVANSTATRPEATSVPDDDWEDDDLLNDPFVLEITQNPTGQDTPTCEPCGDNALPMTRLLTHSSGDFNGLPSYSVGKGTSAHSKPLNRGDLTGPCPKPPRSTFTLEPNPCFLLNTSLTEGAPPPKLGTTDGGGRPEGLRAPPLPGTTDGGGRPKGLRAPPFTGTADGGGRPEGLRAPPLPGTTDGGGRPEGLRAPPLPGTTDGGGRPEGLRAPPHPGTTDGGGRPDRPHLGSSVTGPSTDSPGGQADRVGSSPPSPATDSVFREISDEDLRSLFDSESLWKDDPGDDVLLYQVCDDVERVSNSQTVSVNSDTTRDVGGAGLAGGPVRTYNRSNSEPGARRRSHLNVQSWTIPARAGSSGVGPHPLVSCNDPNGAEVLGKFTQLRDAKGWGAVDQGSLKMGKFPAKSRKTVMPNPNTSNASLFQRQRVDSAVVCNAVPATSEVTGRCTAAEIERKKQEAIARRKSRQTSIKPVAPPV</sequence>
<dbReference type="Proteomes" id="UP001157502">
    <property type="component" value="Chromosome 32"/>
</dbReference>
<accession>A0ACC2F7U7</accession>
<organism evidence="1 2">
    <name type="scientific">Dallia pectoralis</name>
    <name type="common">Alaska blackfish</name>
    <dbReference type="NCBI Taxonomy" id="75939"/>
    <lineage>
        <taxon>Eukaryota</taxon>
        <taxon>Metazoa</taxon>
        <taxon>Chordata</taxon>
        <taxon>Craniata</taxon>
        <taxon>Vertebrata</taxon>
        <taxon>Euteleostomi</taxon>
        <taxon>Actinopterygii</taxon>
        <taxon>Neopterygii</taxon>
        <taxon>Teleostei</taxon>
        <taxon>Protacanthopterygii</taxon>
        <taxon>Esociformes</taxon>
        <taxon>Umbridae</taxon>
        <taxon>Dallia</taxon>
    </lineage>
</organism>
<reference evidence="1" key="1">
    <citation type="submission" date="2021-05" db="EMBL/GenBank/DDBJ databases">
        <authorList>
            <person name="Pan Q."/>
            <person name="Jouanno E."/>
            <person name="Zahm M."/>
            <person name="Klopp C."/>
            <person name="Cabau C."/>
            <person name="Louis A."/>
            <person name="Berthelot C."/>
            <person name="Parey E."/>
            <person name="Roest Crollius H."/>
            <person name="Montfort J."/>
            <person name="Robinson-Rechavi M."/>
            <person name="Bouchez O."/>
            <person name="Lampietro C."/>
            <person name="Lopez Roques C."/>
            <person name="Donnadieu C."/>
            <person name="Postlethwait J."/>
            <person name="Bobe J."/>
            <person name="Dillon D."/>
            <person name="Chandos A."/>
            <person name="von Hippel F."/>
            <person name="Guiguen Y."/>
        </authorList>
    </citation>
    <scope>NUCLEOTIDE SEQUENCE</scope>
    <source>
        <strain evidence="1">YG-Jan2019</strain>
    </source>
</reference>
<comment type="caution">
    <text evidence="1">The sequence shown here is derived from an EMBL/GenBank/DDBJ whole genome shotgun (WGS) entry which is preliminary data.</text>
</comment>
<dbReference type="EMBL" id="CM055759">
    <property type="protein sequence ID" value="KAJ7987429.1"/>
    <property type="molecule type" value="Genomic_DNA"/>
</dbReference>
<proteinExistence type="predicted"/>
<keyword evidence="2" id="KW-1185">Reference proteome</keyword>
<evidence type="ECO:0000313" key="1">
    <source>
        <dbReference type="EMBL" id="KAJ7987429.1"/>
    </source>
</evidence>
<name>A0ACC2F7U7_DALPE</name>
<gene>
    <name evidence="1" type="ORF">DPEC_G00326390</name>
</gene>
<evidence type="ECO:0000313" key="2">
    <source>
        <dbReference type="Proteomes" id="UP001157502"/>
    </source>
</evidence>